<dbReference type="Proteomes" id="UP000029712">
    <property type="component" value="Chromosome"/>
</dbReference>
<dbReference type="Pfam" id="PF07155">
    <property type="entry name" value="ECF-ribofla_trS"/>
    <property type="match status" value="1"/>
</dbReference>
<evidence type="ECO:0000313" key="2">
    <source>
        <dbReference type="Proteomes" id="UP000029712"/>
    </source>
</evidence>
<name>A0A454CA29_METHO</name>
<dbReference type="Gene3D" id="1.10.1760.20">
    <property type="match status" value="1"/>
</dbReference>
<dbReference type="InterPro" id="IPR009825">
    <property type="entry name" value="ECF_substrate-spec-like"/>
</dbReference>
<dbReference type="OrthoDB" id="397703at2"/>
<dbReference type="GeneID" id="89679653"/>
<evidence type="ECO:0000313" key="1">
    <source>
        <dbReference type="EMBL" id="AYN65577.1"/>
    </source>
</evidence>
<dbReference type="GO" id="GO:0016020">
    <property type="term" value="C:membrane"/>
    <property type="evidence" value="ECO:0007669"/>
    <property type="project" value="InterPro"/>
</dbReference>
<proteinExistence type="predicted"/>
<dbReference type="EMBL" id="CP033021">
    <property type="protein sequence ID" value="AYN65577.1"/>
    <property type="molecule type" value="Genomic_DNA"/>
</dbReference>
<accession>A0A454CA29</accession>
<dbReference type="RefSeq" id="WP_012855703.1">
    <property type="nucleotide sequence ID" value="NZ_CP009677.1"/>
</dbReference>
<reference evidence="1 2" key="2">
    <citation type="submission" date="2018-10" db="EMBL/GenBank/DDBJ databases">
        <title>Detection and isolation of Mycoplasma hominis as a predominant microorganism from pelvic cavity of patient with salpingitis and tubo-ovarian abscess.</title>
        <authorList>
            <person name="Guschin A.E."/>
            <person name="Khayrullina G.A."/>
            <person name="Rakovskaya I.V."/>
            <person name="Shelenkov A.A."/>
            <person name="Shagin D.A."/>
        </authorList>
    </citation>
    <scope>NUCLEOTIDE SEQUENCE [LARGE SCALE GENOMIC DNA]</scope>
    <source>
        <strain evidence="2">TOA</strain>
    </source>
</reference>
<reference evidence="1 2" key="1">
    <citation type="submission" date="2014-08" db="EMBL/GenBank/DDBJ databases">
        <authorList>
            <person name="Kuleshov K."/>
            <person name="Dedkov V."/>
            <person name="Markelov M."/>
            <person name="Pimkina E."/>
        </authorList>
    </citation>
    <scope>NUCLEOTIDE SEQUENCE [LARGE SCALE GENOMIC DNA]</scope>
    <source>
        <strain evidence="2">TOA</strain>
    </source>
</reference>
<dbReference type="AlphaFoldDB" id="A0A454CA29"/>
<protein>
    <submittedName>
        <fullName evidence="1">ECF transporter S component</fullName>
    </submittedName>
</protein>
<sequence length="287" mass="33456">MFEFIQKIRRIKKTKQHKLTVFEISLFALLLAIYIIAAILERFVFKGIMNINITYAVFIIFGLALGPWKGAFLGILCDTLNQVIRGISTWMIEYALVPVFIALISGWLLRLMYAKQKITWIIGFSFLSIITAIFVIVLAIHGNNLPINETAVKRTKLIPIRIVLSIAIVGLAFIWISSITFLTLFIKNRKFSVKSNVVLLFSILLVVFFTLMLCRWFWGPFAYINYHNRFRSGNWDYKTYYPIFMIPIIAKTLIEIPIYTAVIFVLYPIIIMIRQRILFYTSKIYSY</sequence>
<organism evidence="1 2">
    <name type="scientific">Metamycoplasma hominis</name>
    <name type="common">Mycoplasma hominis</name>
    <dbReference type="NCBI Taxonomy" id="2098"/>
    <lineage>
        <taxon>Bacteria</taxon>
        <taxon>Bacillati</taxon>
        <taxon>Mycoplasmatota</taxon>
        <taxon>Mycoplasmoidales</taxon>
        <taxon>Metamycoplasmataceae</taxon>
        <taxon>Metamycoplasma</taxon>
    </lineage>
</organism>
<gene>
    <name evidence="1" type="ORF">KN71_002685</name>
</gene>
<dbReference type="OMA" id="WHPFAFI"/>